<evidence type="ECO:0000256" key="3">
    <source>
        <dbReference type="ARBA" id="ARBA00022801"/>
    </source>
</evidence>
<feature type="binding site" evidence="5">
    <location>
        <begin position="235"/>
        <end position="240"/>
    </location>
    <ligand>
        <name>NAD(+)</name>
        <dbReference type="ChEBI" id="CHEBI:57540"/>
    </ligand>
</feature>
<dbReference type="GO" id="GO:0006730">
    <property type="term" value="P:one-carbon metabolic process"/>
    <property type="evidence" value="ECO:0007669"/>
    <property type="project" value="UniProtKB-UniRule"/>
</dbReference>
<dbReference type="PROSITE" id="PS00738">
    <property type="entry name" value="ADOHCYASE_1"/>
    <property type="match status" value="1"/>
</dbReference>
<feature type="binding site" evidence="5 6">
    <location>
        <position position="258"/>
    </location>
    <ligand>
        <name>NAD(+)</name>
        <dbReference type="ChEBI" id="CHEBI:57540"/>
    </ligand>
</feature>
<dbReference type="AlphaFoldDB" id="A0A0B5H637"/>
<feature type="binding site" evidence="6">
    <location>
        <position position="368"/>
    </location>
    <ligand>
        <name>NAD(+)</name>
        <dbReference type="ChEBI" id="CHEBI:57540"/>
    </ligand>
</feature>
<dbReference type="GO" id="GO:0071269">
    <property type="term" value="P:L-homocysteine biosynthetic process"/>
    <property type="evidence" value="ECO:0007669"/>
    <property type="project" value="UniProtKB-UniRule"/>
</dbReference>
<feature type="binding site" evidence="5 6">
    <location>
        <position position="361"/>
    </location>
    <ligand>
        <name>NAD(+)</name>
        <dbReference type="ChEBI" id="CHEBI:57540"/>
    </ligand>
</feature>
<dbReference type="Gene3D" id="3.40.50.720">
    <property type="entry name" value="NAD(P)-binding Rossmann-like Domain"/>
    <property type="match status" value="1"/>
</dbReference>
<dbReference type="PANTHER" id="PTHR23420:SF0">
    <property type="entry name" value="ADENOSYLHOMOCYSTEINASE"/>
    <property type="match status" value="1"/>
</dbReference>
<feature type="binding site" evidence="5 6">
    <location>
        <begin position="172"/>
        <end position="174"/>
    </location>
    <ligand>
        <name>NAD(+)</name>
        <dbReference type="ChEBI" id="CHEBI:57540"/>
    </ligand>
</feature>
<evidence type="ECO:0000256" key="4">
    <source>
        <dbReference type="ARBA" id="ARBA00023027"/>
    </source>
</evidence>
<sequence length="436" mass="48374">MSCDKSRTDQCERIFWYEDSEVLRENSGGKSAMNTGEMKINWVSRYMPLLNKIAEEYSSEKPLSGFTVGMSIHLEAKTAYLAITLSKLGAKVVITGSNPLSTQDDVAEALRSKGITVYARRTHDENIYRENLMKVLDERPDFIIDDGGDLTVISHTEKEEVLENLKGVSEETTTGVRRLKALEETGKLKVPVIAVNDSKMKYLFDNRYGTGQSTWDAIMRNTNLLVAGKNVVVAGYGWCGRGIALRAAGLGARVIVTEVDPVKAVEAIMDGFTVMPMKEAVKIADFVITATGNTDVLSKEDILSLKDGVVLANAGHFNVEIPVRVLEEIAVEKFEARPNVTGYTLENGKTVFLLAEGRLVNLAAGDGHPVEIMDLSFALQIFAVLYLLENHGKMSPKVYTLPDEIDERVARMKLDSLGVKIDELTEKQRRYLRSWQ</sequence>
<dbReference type="InterPro" id="IPR020082">
    <property type="entry name" value="S-Ado-L-homoCys_hydrolase_CS"/>
</dbReference>
<protein>
    <recommendedName>
        <fullName evidence="5">Adenosylhomocysteinase</fullName>
        <ecNumber evidence="5">3.13.2.1</ecNumber>
    </recommendedName>
    <alternativeName>
        <fullName evidence="5">S-adenosyl-L-homocysteine hydrolase</fullName>
        <shortName evidence="5">AdoHcyase</shortName>
    </alternativeName>
</protein>
<dbReference type="Gene3D" id="3.40.50.1480">
    <property type="entry name" value="Adenosylhomocysteinase-like"/>
    <property type="match status" value="1"/>
</dbReference>
<comment type="caution">
    <text evidence="5">Lacks conserved residue(s) required for the propagation of feature annotation.</text>
</comment>
<dbReference type="SMART" id="SM00997">
    <property type="entry name" value="AdoHcyase_NAD"/>
    <property type="match status" value="1"/>
</dbReference>
<proteinExistence type="inferred from homology"/>
<feature type="binding site" evidence="5">
    <location>
        <position position="171"/>
    </location>
    <ligand>
        <name>substrate</name>
    </ligand>
</feature>
<dbReference type="SUPFAM" id="SSF51735">
    <property type="entry name" value="NAD(P)-binding Rossmann-fold domains"/>
    <property type="match status" value="1"/>
</dbReference>
<comment type="function">
    <text evidence="5">May play a key role in the regulation of the intracellular concentration of adenosylhomocysteine.</text>
</comment>
<comment type="pathway">
    <text evidence="5 7">Amino-acid biosynthesis; L-homocysteine biosynthesis; L-homocysteine from S-adenosyl-L-homocysteine: step 1/1.</text>
</comment>
<evidence type="ECO:0000256" key="8">
    <source>
        <dbReference type="RuleBase" id="RU004166"/>
    </source>
</evidence>
<comment type="cofactor">
    <cofactor evidence="5 6 7">
        <name>NAD(+)</name>
        <dbReference type="ChEBI" id="CHEBI:57540"/>
    </cofactor>
    <text evidence="5 6 7">Binds 1 NAD(+) per subunit.</text>
</comment>
<feature type="binding site" evidence="5 6">
    <location>
        <begin position="314"/>
        <end position="316"/>
    </location>
    <ligand>
        <name>NAD(+)</name>
        <dbReference type="ChEBI" id="CHEBI:57540"/>
    </ligand>
</feature>
<dbReference type="InterPro" id="IPR036291">
    <property type="entry name" value="NAD(P)-bd_dom_sf"/>
</dbReference>
<dbReference type="FunFam" id="3.40.50.720:FF:000004">
    <property type="entry name" value="Adenosylhomocysteinase"/>
    <property type="match status" value="1"/>
</dbReference>
<dbReference type="PROSITE" id="PS00739">
    <property type="entry name" value="ADOHCYASE_2"/>
    <property type="match status" value="1"/>
</dbReference>
<dbReference type="EMBL" id="KP239990">
    <property type="protein sequence ID" value="AJF34551.1"/>
    <property type="molecule type" value="Genomic_DNA"/>
</dbReference>
<evidence type="ECO:0000313" key="10">
    <source>
        <dbReference type="EMBL" id="AJF34551.1"/>
    </source>
</evidence>
<reference evidence="10" key="1">
    <citation type="journal article" date="2014" name="ISME J.">
        <title>Evidence for extensive gene flow and Thermotoga subpopulations in subsurface and marine environments.</title>
        <authorList>
            <person name="Nesbo C.L."/>
            <person name="S Swithers K."/>
            <person name="Dahle H."/>
            <person name="Haverkamp T.H."/>
            <person name="Birkeland N.K."/>
            <person name="Sokolova T."/>
            <person name="Kublanov I."/>
            <person name="Zhaxybayeva O."/>
        </authorList>
    </citation>
    <scope>NUCLEOTIDE SEQUENCE</scope>
    <source>
        <strain evidence="10">TBXY761</strain>
    </source>
</reference>
<evidence type="ECO:0000256" key="1">
    <source>
        <dbReference type="ARBA" id="ARBA00007122"/>
    </source>
</evidence>
<evidence type="ECO:0000256" key="2">
    <source>
        <dbReference type="ARBA" id="ARBA00022563"/>
    </source>
</evidence>
<keyword evidence="2 5" id="KW-0554">One-carbon metabolism</keyword>
<dbReference type="InterPro" id="IPR015878">
    <property type="entry name" value="Ado_hCys_hydrolase_NAD-bd"/>
</dbReference>
<feature type="binding site" evidence="5">
    <location>
        <position position="146"/>
    </location>
    <ligand>
        <name>substrate</name>
    </ligand>
</feature>
<dbReference type="PIRSF" id="PIRSF001109">
    <property type="entry name" value="Ad_hcy_hydrolase"/>
    <property type="match status" value="1"/>
</dbReference>
<keyword evidence="4 5" id="KW-0520">NAD</keyword>
<dbReference type="NCBIfam" id="NF004005">
    <property type="entry name" value="PRK05476.2-3"/>
    <property type="match status" value="1"/>
</dbReference>
<evidence type="ECO:0000256" key="6">
    <source>
        <dbReference type="PIRSR" id="PIRSR001109-2"/>
    </source>
</evidence>
<dbReference type="GO" id="GO:0005829">
    <property type="term" value="C:cytosol"/>
    <property type="evidence" value="ECO:0007669"/>
    <property type="project" value="TreeGrafter"/>
</dbReference>
<feature type="binding site" evidence="5">
    <location>
        <position position="205"/>
    </location>
    <ligand>
        <name>substrate</name>
    </ligand>
</feature>
<dbReference type="Pfam" id="PF05221">
    <property type="entry name" value="AdoHcyase"/>
    <property type="match status" value="2"/>
</dbReference>
<accession>A0A0B5H637</accession>
<dbReference type="NCBIfam" id="TIGR00936">
    <property type="entry name" value="ahcY"/>
    <property type="match status" value="1"/>
</dbReference>
<keyword evidence="5" id="KW-0963">Cytoplasm</keyword>
<feature type="binding site" evidence="5">
    <location>
        <position position="201"/>
    </location>
    <ligand>
        <name>substrate</name>
    </ligand>
</feature>
<comment type="catalytic activity">
    <reaction evidence="5 7">
        <text>S-adenosyl-L-homocysteine + H2O = L-homocysteine + adenosine</text>
        <dbReference type="Rhea" id="RHEA:21708"/>
        <dbReference type="ChEBI" id="CHEBI:15377"/>
        <dbReference type="ChEBI" id="CHEBI:16335"/>
        <dbReference type="ChEBI" id="CHEBI:57856"/>
        <dbReference type="ChEBI" id="CHEBI:58199"/>
        <dbReference type="EC" id="3.13.2.1"/>
    </reaction>
</comment>
<dbReference type="GO" id="GO:0004013">
    <property type="term" value="F:adenosylhomocysteinase activity"/>
    <property type="evidence" value="ECO:0007669"/>
    <property type="project" value="UniProtKB-UniRule"/>
</dbReference>
<gene>
    <name evidence="5" type="primary">ahcY</name>
</gene>
<dbReference type="PANTHER" id="PTHR23420">
    <property type="entry name" value="ADENOSYLHOMOCYSTEINASE"/>
    <property type="match status" value="1"/>
</dbReference>
<feature type="binding site" evidence="5">
    <location>
        <position position="293"/>
    </location>
    <ligand>
        <name>NAD(+)</name>
        <dbReference type="ChEBI" id="CHEBI:57540"/>
    </ligand>
</feature>
<dbReference type="GO" id="GO:0033353">
    <property type="term" value="P:S-adenosylmethionine cycle"/>
    <property type="evidence" value="ECO:0007669"/>
    <property type="project" value="TreeGrafter"/>
</dbReference>
<dbReference type="Pfam" id="PF00670">
    <property type="entry name" value="AdoHcyase_NAD"/>
    <property type="match status" value="1"/>
</dbReference>
<feature type="binding site" evidence="6">
    <location>
        <begin position="237"/>
        <end position="242"/>
    </location>
    <ligand>
        <name>NAD(+)</name>
        <dbReference type="ChEBI" id="CHEBI:57540"/>
    </ligand>
</feature>
<organism evidence="10">
    <name type="scientific">Thermotoga sp. TBXY761</name>
    <dbReference type="NCBI Taxonomy" id="1244084"/>
    <lineage>
        <taxon>Bacteria</taxon>
        <taxon>Thermotogati</taxon>
        <taxon>Thermotogota</taxon>
        <taxon>Thermotogae</taxon>
        <taxon>Thermotogales</taxon>
        <taxon>Thermotogaceae</taxon>
        <taxon>Thermotoga</taxon>
    </lineage>
</organism>
<dbReference type="HAMAP" id="MF_00563">
    <property type="entry name" value="AdoHcyase"/>
    <property type="match status" value="1"/>
</dbReference>
<evidence type="ECO:0000256" key="7">
    <source>
        <dbReference type="RuleBase" id="RU000548"/>
    </source>
</evidence>
<dbReference type="UniPathway" id="UPA00314">
    <property type="reaction ID" value="UER00076"/>
</dbReference>
<dbReference type="SUPFAM" id="SSF52283">
    <property type="entry name" value="Formate/glycerate dehydrogenase catalytic domain-like"/>
    <property type="match status" value="1"/>
</dbReference>
<feature type="binding site" evidence="5">
    <location>
        <position position="206"/>
    </location>
    <ligand>
        <name>NAD(+)</name>
        <dbReference type="ChEBI" id="CHEBI:57540"/>
    </ligand>
</feature>
<name>A0A0B5H637_9THEM</name>
<comment type="similarity">
    <text evidence="1 5 8">Belongs to the adenosylhomocysteinase family.</text>
</comment>
<evidence type="ECO:0000259" key="9">
    <source>
        <dbReference type="SMART" id="SM00997"/>
    </source>
</evidence>
<dbReference type="EC" id="3.13.2.1" evidence="5"/>
<dbReference type="InterPro" id="IPR042172">
    <property type="entry name" value="Adenosylhomocyst_ase-like_sf"/>
</dbReference>
<dbReference type="InterPro" id="IPR000043">
    <property type="entry name" value="Adenosylhomocysteinase-like"/>
</dbReference>
<evidence type="ECO:0000256" key="5">
    <source>
        <dbReference type="HAMAP-Rule" id="MF_00563"/>
    </source>
</evidence>
<dbReference type="CDD" id="cd00401">
    <property type="entry name" value="SAHH"/>
    <property type="match status" value="1"/>
</dbReference>
<feature type="domain" description="S-adenosyl-L-homocysteine hydrolase NAD binding" evidence="9">
    <location>
        <begin position="206"/>
        <end position="367"/>
    </location>
</feature>
<comment type="subcellular location">
    <subcellularLocation>
        <location evidence="5">Cytoplasm</location>
    </subcellularLocation>
</comment>
<dbReference type="SMART" id="SM00996">
    <property type="entry name" value="AdoHcyase"/>
    <property type="match status" value="1"/>
</dbReference>
<keyword evidence="3 5" id="KW-0378">Hydrolase</keyword>